<dbReference type="Proteomes" id="UP000095282">
    <property type="component" value="Unplaced"/>
</dbReference>
<dbReference type="eggNOG" id="ENOG502SX4I">
    <property type="taxonomic scope" value="Eukaryota"/>
</dbReference>
<feature type="transmembrane region" description="Helical" evidence="2">
    <location>
        <begin position="35"/>
        <end position="59"/>
    </location>
</feature>
<sequence length="871" mass="93308">MAWEEGDDLAYTSPGVPKRNVQWYLLEDADSRIKWFTGILVLVSIGMLIAGSVMLGVGISKNNSSPPIPVNSPDTGYTMFLSVQTRALPYTAVVNDYSGSVQNLTNQMQQAITPASSGSQLAIQPNVPITILGISNAGQWADVMYALSYTTSNKPAISDIQKRVTDSGNFAMISATDQTPPSLNQMSCSSVSDSALTTTVGPSGTPITPCGTVPTHPTNPAPTGTSSVATVTSVPGQTTTTASPFTGTTLTPPTAPVTQPARTTTTAFVKTPYSRDVIILLDDSKAMLTAKNFNTVKSWIDNTLLPLWLIDREDVQVAFATYADTEFNILLDFDEADESEVVSVISAQMYSGKFNSSITNGIRAAGGIHGLRPVNQTVIFISASEDLTDIESATQYAYIINTLPKQLITISLNSVTSGKQLGLLSTNQNHFFGVPDFNLTADIAQQLTQYMFGTLTPSTSAPTTTAVPDNSCKTDVTILMDNNNDVGSADEFQNQVRTISKLIKTWPISPELMEGEAVVFATTEGGQIIENPFAYQSASAFANEVMAFDDFYFANSPPSLTASLKYLSQNLFTRRTGREQTTIVFTYSSDNSDVQSAVEFANHIGGNLIVVAIGNADQTVLKQLSGNVIYSKNTTTDIIDQINNVICLPTTRAPLATTTPMQSTSGPTSTPVPSTVTTVATTQTPVITTPLPDPCPDCSPKTANILLLLEAFGDALASQKKLVETDLISTWNHFERTSIMGFDTLTKNLDPINFGDLQNKDEFVGIADSLTPFADQPTIVSAFTLAVKRAQPLKTFGKMNSIIFTSGATADEITASTDYSKTLRTNGKVIIVGLKLKSVDGLSNLCDTLLKWDDFTDTAAISTQINQSLNN</sequence>
<feature type="region of interest" description="Disordered" evidence="1">
    <location>
        <begin position="194"/>
        <end position="213"/>
    </location>
</feature>
<keyword evidence="2" id="KW-0472">Membrane</keyword>
<evidence type="ECO:0000313" key="5">
    <source>
        <dbReference type="WBParaSite" id="Csp11.Scaffold629.g13549.t1"/>
    </source>
</evidence>
<feature type="compositionally biased region" description="Polar residues" evidence="1">
    <location>
        <begin position="194"/>
        <end position="206"/>
    </location>
</feature>
<keyword evidence="4" id="KW-1185">Reference proteome</keyword>
<feature type="domain" description="VWFA" evidence="3">
    <location>
        <begin position="276"/>
        <end position="447"/>
    </location>
</feature>
<evidence type="ECO:0000259" key="3">
    <source>
        <dbReference type="PROSITE" id="PS50234"/>
    </source>
</evidence>
<dbReference type="STRING" id="1561998.A0A1I7U079"/>
<reference evidence="5" key="1">
    <citation type="submission" date="2016-11" db="UniProtKB">
        <authorList>
            <consortium name="WormBaseParasite"/>
        </authorList>
    </citation>
    <scope>IDENTIFICATION</scope>
</reference>
<feature type="region of interest" description="Disordered" evidence="1">
    <location>
        <begin position="240"/>
        <end position="261"/>
    </location>
</feature>
<dbReference type="PANTHER" id="PTHR24020">
    <property type="entry name" value="COLLAGEN ALPHA"/>
    <property type="match status" value="1"/>
</dbReference>
<accession>A0A1I7U079</accession>
<name>A0A1I7U079_9PELO</name>
<dbReference type="PANTHER" id="PTHR24020:SF84">
    <property type="entry name" value="VWFA DOMAIN-CONTAINING PROTEIN"/>
    <property type="match status" value="1"/>
</dbReference>
<feature type="compositionally biased region" description="Low complexity" evidence="1">
    <location>
        <begin position="240"/>
        <end position="251"/>
    </location>
</feature>
<protein>
    <submittedName>
        <fullName evidence="5">VWFA domain-containing protein</fullName>
    </submittedName>
</protein>
<dbReference type="Gene3D" id="3.40.50.410">
    <property type="entry name" value="von Willebrand factor, type A domain"/>
    <property type="match status" value="2"/>
</dbReference>
<organism evidence="4 5">
    <name type="scientific">Caenorhabditis tropicalis</name>
    <dbReference type="NCBI Taxonomy" id="1561998"/>
    <lineage>
        <taxon>Eukaryota</taxon>
        <taxon>Metazoa</taxon>
        <taxon>Ecdysozoa</taxon>
        <taxon>Nematoda</taxon>
        <taxon>Chromadorea</taxon>
        <taxon>Rhabditida</taxon>
        <taxon>Rhabditina</taxon>
        <taxon>Rhabditomorpha</taxon>
        <taxon>Rhabditoidea</taxon>
        <taxon>Rhabditidae</taxon>
        <taxon>Peloderinae</taxon>
        <taxon>Caenorhabditis</taxon>
    </lineage>
</organism>
<feature type="domain" description="VWFA" evidence="3">
    <location>
        <begin position="475"/>
        <end position="624"/>
    </location>
</feature>
<keyword evidence="2" id="KW-1133">Transmembrane helix</keyword>
<dbReference type="PROSITE" id="PS50234">
    <property type="entry name" value="VWFA"/>
    <property type="match status" value="2"/>
</dbReference>
<dbReference type="InterPro" id="IPR002035">
    <property type="entry name" value="VWF_A"/>
</dbReference>
<dbReference type="SMART" id="SM00327">
    <property type="entry name" value="VWA"/>
    <property type="match status" value="2"/>
</dbReference>
<keyword evidence="2" id="KW-0812">Transmembrane</keyword>
<dbReference type="Pfam" id="PF00092">
    <property type="entry name" value="VWA"/>
    <property type="match status" value="2"/>
</dbReference>
<evidence type="ECO:0000256" key="1">
    <source>
        <dbReference type="SAM" id="MobiDB-lite"/>
    </source>
</evidence>
<dbReference type="AlphaFoldDB" id="A0A1I7U079"/>
<dbReference type="InterPro" id="IPR050525">
    <property type="entry name" value="ECM_Assembly_Org"/>
</dbReference>
<proteinExistence type="predicted"/>
<dbReference type="WBParaSite" id="Csp11.Scaffold629.g13549.t1">
    <property type="protein sequence ID" value="Csp11.Scaffold629.g13549.t1"/>
    <property type="gene ID" value="Csp11.Scaffold629.g13549"/>
</dbReference>
<dbReference type="InterPro" id="IPR036465">
    <property type="entry name" value="vWFA_dom_sf"/>
</dbReference>
<dbReference type="SUPFAM" id="SSF53300">
    <property type="entry name" value="vWA-like"/>
    <property type="match status" value="2"/>
</dbReference>
<evidence type="ECO:0000256" key="2">
    <source>
        <dbReference type="SAM" id="Phobius"/>
    </source>
</evidence>
<evidence type="ECO:0000313" key="4">
    <source>
        <dbReference type="Proteomes" id="UP000095282"/>
    </source>
</evidence>